<accession>A0ABN7LHH1</accession>
<reference evidence="1 2" key="1">
    <citation type="submission" date="2021-02" db="EMBL/GenBank/DDBJ databases">
        <authorList>
            <person name="Vanwijnsberghe S."/>
        </authorList>
    </citation>
    <scope>NUCLEOTIDE SEQUENCE [LARGE SCALE GENOMIC DNA]</scope>
    <source>
        <strain evidence="1 2">R-69658</strain>
    </source>
</reference>
<name>A0ABN7LHH1_9BURK</name>
<evidence type="ECO:0000313" key="1">
    <source>
        <dbReference type="EMBL" id="CAE6747254.1"/>
    </source>
</evidence>
<dbReference type="RefSeq" id="WP_200618419.1">
    <property type="nucleotide sequence ID" value="NZ_CAJNAU010000019.1"/>
</dbReference>
<dbReference type="EMBL" id="CAJNAU010000019">
    <property type="protein sequence ID" value="CAE6747254.1"/>
    <property type="molecule type" value="Genomic_DNA"/>
</dbReference>
<keyword evidence="2" id="KW-1185">Reference proteome</keyword>
<sequence length="123" mass="13630">MSTKPMQAGAAKLGAHIQNELLEQRNDIETALGPARFTLQLLIKSISGFVLANDPSGIALIGDIQCRLDDWLKKIDSVLPRQSKEMSLREATPTLVTILDEVPAMIDDLKRLEKYLSPLAMWS</sequence>
<comment type="caution">
    <text evidence="1">The sequence shown here is derived from an EMBL/GenBank/DDBJ whole genome shotgun (WGS) entry which is preliminary data.</text>
</comment>
<protein>
    <submittedName>
        <fullName evidence="1">Uncharacterized protein</fullName>
    </submittedName>
</protein>
<gene>
    <name evidence="1" type="ORF">R69658_02546</name>
</gene>
<proteinExistence type="predicted"/>
<organism evidence="1 2">
    <name type="scientific">Paraburkholderia aspalathi</name>
    <dbReference type="NCBI Taxonomy" id="1324617"/>
    <lineage>
        <taxon>Bacteria</taxon>
        <taxon>Pseudomonadati</taxon>
        <taxon>Pseudomonadota</taxon>
        <taxon>Betaproteobacteria</taxon>
        <taxon>Burkholderiales</taxon>
        <taxon>Burkholderiaceae</taxon>
        <taxon>Paraburkholderia</taxon>
    </lineage>
</organism>
<dbReference type="Proteomes" id="UP000674425">
    <property type="component" value="Unassembled WGS sequence"/>
</dbReference>
<evidence type="ECO:0000313" key="2">
    <source>
        <dbReference type="Proteomes" id="UP000674425"/>
    </source>
</evidence>